<feature type="signal peptide" evidence="1">
    <location>
        <begin position="1"/>
        <end position="19"/>
    </location>
</feature>
<comment type="caution">
    <text evidence="2">The sequence shown here is derived from an EMBL/GenBank/DDBJ whole genome shotgun (WGS) entry which is preliminary data.</text>
</comment>
<gene>
    <name evidence="2" type="ORF">B0T14DRAFT_565479</name>
</gene>
<keyword evidence="3" id="KW-1185">Reference proteome</keyword>
<proteinExistence type="predicted"/>
<feature type="chain" id="PRO_5041373665" evidence="1">
    <location>
        <begin position="20"/>
        <end position="140"/>
    </location>
</feature>
<evidence type="ECO:0000256" key="1">
    <source>
        <dbReference type="SAM" id="SignalP"/>
    </source>
</evidence>
<dbReference type="Proteomes" id="UP001175000">
    <property type="component" value="Unassembled WGS sequence"/>
</dbReference>
<organism evidence="2 3">
    <name type="scientific">Immersiella caudata</name>
    <dbReference type="NCBI Taxonomy" id="314043"/>
    <lineage>
        <taxon>Eukaryota</taxon>
        <taxon>Fungi</taxon>
        <taxon>Dikarya</taxon>
        <taxon>Ascomycota</taxon>
        <taxon>Pezizomycotina</taxon>
        <taxon>Sordariomycetes</taxon>
        <taxon>Sordariomycetidae</taxon>
        <taxon>Sordariales</taxon>
        <taxon>Lasiosphaeriaceae</taxon>
        <taxon>Immersiella</taxon>
    </lineage>
</organism>
<reference evidence="2" key="1">
    <citation type="submission" date="2023-06" db="EMBL/GenBank/DDBJ databases">
        <title>Genome-scale phylogeny and comparative genomics of the fungal order Sordariales.</title>
        <authorList>
            <consortium name="Lawrence Berkeley National Laboratory"/>
            <person name="Hensen N."/>
            <person name="Bonometti L."/>
            <person name="Westerberg I."/>
            <person name="Brannstrom I.O."/>
            <person name="Guillou S."/>
            <person name="Cros-Aarteil S."/>
            <person name="Calhoun S."/>
            <person name="Haridas S."/>
            <person name="Kuo A."/>
            <person name="Mondo S."/>
            <person name="Pangilinan J."/>
            <person name="Riley R."/>
            <person name="Labutti K."/>
            <person name="Andreopoulos B."/>
            <person name="Lipzen A."/>
            <person name="Chen C."/>
            <person name="Yanf M."/>
            <person name="Daum C."/>
            <person name="Ng V."/>
            <person name="Clum A."/>
            <person name="Steindorff A."/>
            <person name="Ohm R."/>
            <person name="Martin F."/>
            <person name="Silar P."/>
            <person name="Natvig D."/>
            <person name="Lalanne C."/>
            <person name="Gautier V."/>
            <person name="Ament-Velasquez S.L."/>
            <person name="Kruys A."/>
            <person name="Hutchinson M.I."/>
            <person name="Powell A.J."/>
            <person name="Barry K."/>
            <person name="Miller A.N."/>
            <person name="Grigoriev I.V."/>
            <person name="Debuchy R."/>
            <person name="Gladieux P."/>
            <person name="Thoren M.H."/>
            <person name="Johannesson H."/>
        </authorList>
    </citation>
    <scope>NUCLEOTIDE SEQUENCE</scope>
    <source>
        <strain evidence="2">CBS 606.72</strain>
    </source>
</reference>
<accession>A0AA40C3N0</accession>
<evidence type="ECO:0000313" key="3">
    <source>
        <dbReference type="Proteomes" id="UP001175000"/>
    </source>
</evidence>
<dbReference type="AlphaFoldDB" id="A0AA40C3N0"/>
<protein>
    <submittedName>
        <fullName evidence="2">Uncharacterized protein</fullName>
    </submittedName>
</protein>
<dbReference type="EMBL" id="JAULSU010000003">
    <property type="protein sequence ID" value="KAK0624186.1"/>
    <property type="molecule type" value="Genomic_DNA"/>
</dbReference>
<keyword evidence="1" id="KW-0732">Signal</keyword>
<sequence length="140" mass="15855">MKLSAFLPLIAALVGTVSADFLLYNTVPLIHGHVDDRIGGADGFAFFHEQDVPLNCTTFTRDPNKVDRIEFHTSWGHFTWYKNRDMNIVDLNDKVVGSCGAVDVLTESGEIDCWKKERHEGGITRHWYAAPAFRCNTKVW</sequence>
<name>A0AA40C3N0_9PEZI</name>
<evidence type="ECO:0000313" key="2">
    <source>
        <dbReference type="EMBL" id="KAK0624186.1"/>
    </source>
</evidence>